<feature type="region of interest" description="Disordered" evidence="1">
    <location>
        <begin position="1"/>
        <end position="22"/>
    </location>
</feature>
<evidence type="ECO:0000313" key="4">
    <source>
        <dbReference type="Proteomes" id="UP000236178"/>
    </source>
</evidence>
<evidence type="ECO:0000256" key="1">
    <source>
        <dbReference type="SAM" id="MobiDB-lite"/>
    </source>
</evidence>
<reference evidence="3 4" key="1">
    <citation type="submission" date="2017-12" db="EMBL/GenBank/DDBJ databases">
        <title>Streptomyces populusis sp. nov., a novel endophytic actinobacterium isolated from stems of Populus adenopoda Maxim.</title>
        <authorList>
            <person name="Wang Z."/>
        </authorList>
    </citation>
    <scope>NUCLEOTIDE SEQUENCE [LARGE SCALE GENOMIC DNA]</scope>
    <source>
        <strain evidence="3 4">A249</strain>
    </source>
</reference>
<organism evidence="3 4">
    <name type="scientific">Streptomyces populi</name>
    <dbReference type="NCBI Taxonomy" id="2058924"/>
    <lineage>
        <taxon>Bacteria</taxon>
        <taxon>Bacillati</taxon>
        <taxon>Actinomycetota</taxon>
        <taxon>Actinomycetes</taxon>
        <taxon>Kitasatosporales</taxon>
        <taxon>Streptomycetaceae</taxon>
        <taxon>Streptomyces</taxon>
    </lineage>
</organism>
<gene>
    <name evidence="3" type="ORF">CW362_00555</name>
</gene>
<keyword evidence="4" id="KW-1185">Reference proteome</keyword>
<proteinExistence type="predicted"/>
<dbReference type="EMBL" id="PJOS01000001">
    <property type="protein sequence ID" value="PKT74920.1"/>
    <property type="molecule type" value="Genomic_DNA"/>
</dbReference>
<evidence type="ECO:0000313" key="3">
    <source>
        <dbReference type="EMBL" id="PKT74920.1"/>
    </source>
</evidence>
<evidence type="ECO:0000259" key="2">
    <source>
        <dbReference type="Pfam" id="PF04149"/>
    </source>
</evidence>
<sequence length="76" mass="7681">MNHAVNAAEELGAQGWSRPWGSGGDDGCVEIKELGGGVVAVRQATDPDGPALICASSVVAEFIGGVKKGRADFLIA</sequence>
<feature type="domain" description="DUF397" evidence="2">
    <location>
        <begin position="15"/>
        <end position="67"/>
    </location>
</feature>
<accession>A0A2I0SYE0</accession>
<dbReference type="AlphaFoldDB" id="A0A2I0SYE0"/>
<dbReference type="InterPro" id="IPR007278">
    <property type="entry name" value="DUF397"/>
</dbReference>
<comment type="caution">
    <text evidence="3">The sequence shown here is derived from an EMBL/GenBank/DDBJ whole genome shotgun (WGS) entry which is preliminary data.</text>
</comment>
<dbReference type="Pfam" id="PF04149">
    <property type="entry name" value="DUF397"/>
    <property type="match status" value="1"/>
</dbReference>
<name>A0A2I0SYE0_9ACTN</name>
<dbReference type="Proteomes" id="UP000236178">
    <property type="component" value="Unassembled WGS sequence"/>
</dbReference>
<dbReference type="OrthoDB" id="4254794at2"/>
<dbReference type="RefSeq" id="WP_103547230.1">
    <property type="nucleotide sequence ID" value="NZ_JBHJSK010000002.1"/>
</dbReference>
<protein>
    <submittedName>
        <fullName evidence="3">DUF397 domain-containing protein</fullName>
    </submittedName>
</protein>